<feature type="region of interest" description="Disordered" evidence="1">
    <location>
        <begin position="263"/>
        <end position="296"/>
    </location>
</feature>
<feature type="compositionally biased region" description="Basic residues" evidence="1">
    <location>
        <begin position="50"/>
        <end position="59"/>
    </location>
</feature>
<name>A0A5P1FMT8_ASPOF</name>
<feature type="compositionally biased region" description="Polar residues" evidence="1">
    <location>
        <begin position="286"/>
        <end position="296"/>
    </location>
</feature>
<dbReference type="GO" id="GO:0005634">
    <property type="term" value="C:nucleus"/>
    <property type="evidence" value="ECO:0007669"/>
    <property type="project" value="TreeGrafter"/>
</dbReference>
<evidence type="ECO:0000313" key="2">
    <source>
        <dbReference type="EMBL" id="ONK79432.1"/>
    </source>
</evidence>
<feature type="compositionally biased region" description="Low complexity" evidence="1">
    <location>
        <begin position="20"/>
        <end position="45"/>
    </location>
</feature>
<organism evidence="2 3">
    <name type="scientific">Asparagus officinalis</name>
    <name type="common">Garden asparagus</name>
    <dbReference type="NCBI Taxonomy" id="4686"/>
    <lineage>
        <taxon>Eukaryota</taxon>
        <taxon>Viridiplantae</taxon>
        <taxon>Streptophyta</taxon>
        <taxon>Embryophyta</taxon>
        <taxon>Tracheophyta</taxon>
        <taxon>Spermatophyta</taxon>
        <taxon>Magnoliopsida</taxon>
        <taxon>Liliopsida</taxon>
        <taxon>Asparagales</taxon>
        <taxon>Asparagaceae</taxon>
        <taxon>Asparagoideae</taxon>
        <taxon>Asparagus</taxon>
    </lineage>
</organism>
<sequence>MSILSTGGRTYGFDLDIIKSPASSSGRSPSSSPSSTISEASNSPIAISTKRARAPRKRPNQSYTEAAALLSTIYPNLFSTKNLHKLSKHSKPFSSLPPSLLSSSDLLPPFPVINEAGFLIQDQSPCQSPRISFGFKPASPSEKSCIEYQEPSSPESTDYDVESILDEEVGEGIDSILGSLSVEKYESNSNSYVNPHIASLMGVGIGGKAKFGFGLRFGRNDIRQALRGAHNSEWWRPTIAVPVGDIVPVPKFSALPSLEKKKKSKKKKKVEKEEVKDEPKALTAETKATSEQDTCNSSLEVELKSAGLGLKLNTEDVLKDWSDREFPFASESGTPESSADIHARLAEIDLSPENEGGVREASVQRYREKRRTRLFSKKIRLSGPEG</sequence>
<proteinExistence type="predicted"/>
<gene>
    <name evidence="2" type="ORF">A4U43_C01F6310</name>
</gene>
<dbReference type="AlphaFoldDB" id="A0A5P1FMT8"/>
<protein>
    <recommendedName>
        <fullName evidence="4">CCT domain-containing protein</fullName>
    </recommendedName>
</protein>
<dbReference type="Gramene" id="ONK79432">
    <property type="protein sequence ID" value="ONK79432"/>
    <property type="gene ID" value="A4U43_C01F6310"/>
</dbReference>
<dbReference type="InterPro" id="IPR052453">
    <property type="entry name" value="CONSTANS-like_ZF"/>
</dbReference>
<evidence type="ECO:0000313" key="3">
    <source>
        <dbReference type="Proteomes" id="UP000243459"/>
    </source>
</evidence>
<dbReference type="GO" id="GO:0006355">
    <property type="term" value="P:regulation of DNA-templated transcription"/>
    <property type="evidence" value="ECO:0007669"/>
    <property type="project" value="TreeGrafter"/>
</dbReference>
<feature type="region of interest" description="Disordered" evidence="1">
    <location>
        <begin position="20"/>
        <end position="61"/>
    </location>
</feature>
<feature type="compositionally biased region" description="Basic and acidic residues" evidence="1">
    <location>
        <begin position="270"/>
        <end position="280"/>
    </location>
</feature>
<keyword evidence="3" id="KW-1185">Reference proteome</keyword>
<accession>A0A5P1FMT8</accession>
<evidence type="ECO:0008006" key="4">
    <source>
        <dbReference type="Google" id="ProtNLM"/>
    </source>
</evidence>
<dbReference type="EMBL" id="CM007381">
    <property type="protein sequence ID" value="ONK79432.1"/>
    <property type="molecule type" value="Genomic_DNA"/>
</dbReference>
<reference evidence="3" key="1">
    <citation type="journal article" date="2017" name="Nat. Commun.">
        <title>The asparagus genome sheds light on the origin and evolution of a young Y chromosome.</title>
        <authorList>
            <person name="Harkess A."/>
            <person name="Zhou J."/>
            <person name="Xu C."/>
            <person name="Bowers J.E."/>
            <person name="Van der Hulst R."/>
            <person name="Ayyampalayam S."/>
            <person name="Mercati F."/>
            <person name="Riccardi P."/>
            <person name="McKain M.R."/>
            <person name="Kakrana A."/>
            <person name="Tang H."/>
            <person name="Ray J."/>
            <person name="Groenendijk J."/>
            <person name="Arikit S."/>
            <person name="Mathioni S.M."/>
            <person name="Nakano M."/>
            <person name="Shan H."/>
            <person name="Telgmann-Rauber A."/>
            <person name="Kanno A."/>
            <person name="Yue Z."/>
            <person name="Chen H."/>
            <person name="Li W."/>
            <person name="Chen Y."/>
            <person name="Xu X."/>
            <person name="Zhang Y."/>
            <person name="Luo S."/>
            <person name="Chen H."/>
            <person name="Gao J."/>
            <person name="Mao Z."/>
            <person name="Pires J.C."/>
            <person name="Luo M."/>
            <person name="Kudrna D."/>
            <person name="Wing R.A."/>
            <person name="Meyers B.C."/>
            <person name="Yi K."/>
            <person name="Kong H."/>
            <person name="Lavrijsen P."/>
            <person name="Sunseri F."/>
            <person name="Falavigna A."/>
            <person name="Ye Y."/>
            <person name="Leebens-Mack J.H."/>
            <person name="Chen G."/>
        </authorList>
    </citation>
    <scope>NUCLEOTIDE SEQUENCE [LARGE SCALE GENOMIC DNA]</scope>
    <source>
        <strain evidence="3">cv. DH0086</strain>
    </source>
</reference>
<evidence type="ECO:0000256" key="1">
    <source>
        <dbReference type="SAM" id="MobiDB-lite"/>
    </source>
</evidence>
<dbReference type="PANTHER" id="PTHR31874:SF10">
    <property type="entry name" value="PROTEIN CHLOROPLAST IMPORT APPARATUS 2"/>
    <property type="match status" value="1"/>
</dbReference>
<dbReference type="PANTHER" id="PTHR31874">
    <property type="entry name" value="CCT MOTIF FAMILY PROTEIN, EXPRESSED"/>
    <property type="match status" value="1"/>
</dbReference>
<dbReference type="OMA" id="DFDDDCF"/>
<dbReference type="Proteomes" id="UP000243459">
    <property type="component" value="Chromosome 1"/>
</dbReference>